<keyword evidence="3" id="KW-1185">Reference proteome</keyword>
<dbReference type="GO" id="GO:0030136">
    <property type="term" value="C:clathrin-coated vesicle"/>
    <property type="evidence" value="ECO:0007669"/>
    <property type="project" value="TreeGrafter"/>
</dbReference>
<dbReference type="InterPro" id="IPR011417">
    <property type="entry name" value="ANTH_dom"/>
</dbReference>
<dbReference type="InterPro" id="IPR008942">
    <property type="entry name" value="ENTH_VHS"/>
</dbReference>
<dbReference type="SMART" id="SM00273">
    <property type="entry name" value="ENTH"/>
    <property type="match status" value="1"/>
</dbReference>
<dbReference type="GO" id="GO:0035615">
    <property type="term" value="F:clathrin adaptor activity"/>
    <property type="evidence" value="ECO:0007669"/>
    <property type="project" value="TreeGrafter"/>
</dbReference>
<proteinExistence type="predicted"/>
<dbReference type="SUPFAM" id="SSF48464">
    <property type="entry name" value="ENTH/VHS domain"/>
    <property type="match status" value="1"/>
</dbReference>
<feature type="non-terminal residue" evidence="2">
    <location>
        <position position="179"/>
    </location>
</feature>
<evidence type="ECO:0000313" key="2">
    <source>
        <dbReference type="EMBL" id="TKA70616.1"/>
    </source>
</evidence>
<dbReference type="GO" id="GO:0051015">
    <property type="term" value="F:actin filament binding"/>
    <property type="evidence" value="ECO:0007669"/>
    <property type="project" value="TreeGrafter"/>
</dbReference>
<dbReference type="STRING" id="331657.A0A4U0X5I4"/>
<dbReference type="InterPro" id="IPR030224">
    <property type="entry name" value="Sla2_fam"/>
</dbReference>
<dbReference type="PANTHER" id="PTHR10407">
    <property type="entry name" value="HUNTINGTIN INTERACTING PROTEIN 1"/>
    <property type="match status" value="1"/>
</dbReference>
<dbReference type="EMBL" id="NAJN01000629">
    <property type="protein sequence ID" value="TKA70616.1"/>
    <property type="molecule type" value="Genomic_DNA"/>
</dbReference>
<dbReference type="PROSITE" id="PS50942">
    <property type="entry name" value="ENTH"/>
    <property type="match status" value="1"/>
</dbReference>
<evidence type="ECO:0000313" key="3">
    <source>
        <dbReference type="Proteomes" id="UP000308768"/>
    </source>
</evidence>
<reference evidence="2 3" key="1">
    <citation type="submission" date="2017-03" db="EMBL/GenBank/DDBJ databases">
        <title>Genomes of endolithic fungi from Antarctica.</title>
        <authorList>
            <person name="Coleine C."/>
            <person name="Masonjones S."/>
            <person name="Stajich J.E."/>
        </authorList>
    </citation>
    <scope>NUCLEOTIDE SEQUENCE [LARGE SCALE GENOMIC DNA]</scope>
    <source>
        <strain evidence="2 3">CCFEE 5187</strain>
    </source>
</reference>
<accession>A0A4U0X5I4</accession>
<feature type="domain" description="ENTH" evidence="1">
    <location>
        <begin position="12"/>
        <end position="142"/>
    </location>
</feature>
<comment type="caution">
    <text evidence="2">The sequence shown here is derived from an EMBL/GenBank/DDBJ whole genome shotgun (WGS) entry which is preliminary data.</text>
</comment>
<dbReference type="FunFam" id="1.25.40.90:FF:000021">
    <property type="entry name" value="Cytoskeleton assembly control protein Sla2"/>
    <property type="match status" value="1"/>
</dbReference>
<name>A0A4U0X5I4_9PEZI</name>
<dbReference type="PANTHER" id="PTHR10407:SF15">
    <property type="entry name" value="HUNTINGTIN INTERACTING PROTEIN 1"/>
    <property type="match status" value="1"/>
</dbReference>
<evidence type="ECO:0000259" key="1">
    <source>
        <dbReference type="PROSITE" id="PS50942"/>
    </source>
</evidence>
<dbReference type="GO" id="GO:0030479">
    <property type="term" value="C:actin cortical patch"/>
    <property type="evidence" value="ECO:0007669"/>
    <property type="project" value="TreeGrafter"/>
</dbReference>
<dbReference type="AlphaFoldDB" id="A0A4U0X5I4"/>
<dbReference type="OrthoDB" id="10262320at2759"/>
<gene>
    <name evidence="2" type="ORF">B0A49_06087</name>
</gene>
<dbReference type="GO" id="GO:0007015">
    <property type="term" value="P:actin filament organization"/>
    <property type="evidence" value="ECO:0007669"/>
    <property type="project" value="TreeGrafter"/>
</dbReference>
<dbReference type="GO" id="GO:0080025">
    <property type="term" value="F:phosphatidylinositol-3,5-bisphosphate binding"/>
    <property type="evidence" value="ECO:0007669"/>
    <property type="project" value="TreeGrafter"/>
</dbReference>
<dbReference type="GO" id="GO:0043325">
    <property type="term" value="F:phosphatidylinositol-3,4-bisphosphate binding"/>
    <property type="evidence" value="ECO:0007669"/>
    <property type="project" value="TreeGrafter"/>
</dbReference>
<organism evidence="2 3">
    <name type="scientific">Cryomyces minteri</name>
    <dbReference type="NCBI Taxonomy" id="331657"/>
    <lineage>
        <taxon>Eukaryota</taxon>
        <taxon>Fungi</taxon>
        <taxon>Dikarya</taxon>
        <taxon>Ascomycota</taxon>
        <taxon>Pezizomycotina</taxon>
        <taxon>Dothideomycetes</taxon>
        <taxon>Dothideomycetes incertae sedis</taxon>
        <taxon>Cryomyces</taxon>
    </lineage>
</organism>
<dbReference type="GO" id="GO:0032051">
    <property type="term" value="F:clathrin light chain binding"/>
    <property type="evidence" value="ECO:0007669"/>
    <property type="project" value="TreeGrafter"/>
</dbReference>
<dbReference type="GO" id="GO:0006897">
    <property type="term" value="P:endocytosis"/>
    <property type="evidence" value="ECO:0007669"/>
    <property type="project" value="InterPro"/>
</dbReference>
<dbReference type="Proteomes" id="UP000308768">
    <property type="component" value="Unassembled WGS sequence"/>
</dbReference>
<dbReference type="InterPro" id="IPR013809">
    <property type="entry name" value="ENTH"/>
</dbReference>
<protein>
    <submittedName>
        <fullName evidence="2">Endocytosis protein end4</fullName>
    </submittedName>
</protein>
<dbReference type="GO" id="GO:0048268">
    <property type="term" value="P:clathrin coat assembly"/>
    <property type="evidence" value="ECO:0007669"/>
    <property type="project" value="TreeGrafter"/>
</dbReference>
<dbReference type="Gene3D" id="1.25.40.90">
    <property type="match status" value="1"/>
</dbReference>
<dbReference type="Pfam" id="PF07651">
    <property type="entry name" value="ANTH"/>
    <property type="match status" value="1"/>
</dbReference>
<dbReference type="CDD" id="cd17007">
    <property type="entry name" value="ANTH_N_Sla2p"/>
    <property type="match status" value="1"/>
</dbReference>
<sequence length="179" mass="20378">MALGYHSTRNVDMGKYESELTINIRKATSIDETAPKRKHVRSCIVYTWDHKSSQSFWAGMKVQPILADEVQTFKALITIHKVLQEGHPIALKEAQENVSWLDSLSRGVAGGEGLRGYAPLIQEYIYYLLAKLSFHRQHPEFNGTFEYEEYISLKSINDPNEGYARGRTSKLQVTADIMP</sequence>